<dbReference type="RefSeq" id="WP_306000676.1">
    <property type="nucleotide sequence ID" value="NZ_JASNFN010000020.1"/>
</dbReference>
<name>A0ABT9IES2_9ACTN</name>
<accession>A0ABT9IES2</accession>
<dbReference type="Proteomes" id="UP001233673">
    <property type="component" value="Unassembled WGS sequence"/>
</dbReference>
<evidence type="ECO:0000313" key="3">
    <source>
        <dbReference type="Proteomes" id="UP001233673"/>
    </source>
</evidence>
<reference evidence="3" key="1">
    <citation type="submission" date="2023-05" db="EMBL/GenBank/DDBJ databases">
        <title>Draft genome of Pseudofrankia sp. BMG5.37.</title>
        <authorList>
            <person name="Gtari M."/>
            <person name="Ghodhbane F."/>
            <person name="Sbissi I."/>
        </authorList>
    </citation>
    <scope>NUCLEOTIDE SEQUENCE [LARGE SCALE GENOMIC DNA]</scope>
    <source>
        <strain evidence="3">BMG 814</strain>
    </source>
</reference>
<gene>
    <name evidence="2" type="ORF">QOZ88_15690</name>
</gene>
<sequence>MESDETGARAQLAALRADRVALSERVVQPWWYDALLGLLTFLLFASYSFAFPWLTLGALVVYLAGLRELVAVYRRLTGAWISGDRPGPTRRAYSAWLVGATLVVVPGMVLELLLDVHGAMVVAGAVLGIGIALVSRWWTRIYVAELRGEL</sequence>
<evidence type="ECO:0008006" key="4">
    <source>
        <dbReference type="Google" id="ProtNLM"/>
    </source>
</evidence>
<proteinExistence type="predicted"/>
<protein>
    <recommendedName>
        <fullName evidence="4">Transmembrane protein (PGPGW)</fullName>
    </recommendedName>
</protein>
<keyword evidence="1" id="KW-1133">Transmembrane helix</keyword>
<organism evidence="2 3">
    <name type="scientific">Blastococcus carthaginiensis</name>
    <dbReference type="NCBI Taxonomy" id="3050034"/>
    <lineage>
        <taxon>Bacteria</taxon>
        <taxon>Bacillati</taxon>
        <taxon>Actinomycetota</taxon>
        <taxon>Actinomycetes</taxon>
        <taxon>Geodermatophilales</taxon>
        <taxon>Geodermatophilaceae</taxon>
        <taxon>Blastococcus</taxon>
    </lineage>
</organism>
<dbReference type="EMBL" id="JASNFN010000020">
    <property type="protein sequence ID" value="MDP5184080.1"/>
    <property type="molecule type" value="Genomic_DNA"/>
</dbReference>
<feature type="transmembrane region" description="Helical" evidence="1">
    <location>
        <begin position="93"/>
        <end position="113"/>
    </location>
</feature>
<feature type="transmembrane region" description="Helical" evidence="1">
    <location>
        <begin position="53"/>
        <end position="73"/>
    </location>
</feature>
<keyword evidence="1" id="KW-0812">Transmembrane</keyword>
<evidence type="ECO:0000313" key="2">
    <source>
        <dbReference type="EMBL" id="MDP5184080.1"/>
    </source>
</evidence>
<keyword evidence="1" id="KW-0472">Membrane</keyword>
<comment type="caution">
    <text evidence="2">The sequence shown here is derived from an EMBL/GenBank/DDBJ whole genome shotgun (WGS) entry which is preliminary data.</text>
</comment>
<evidence type="ECO:0000256" key="1">
    <source>
        <dbReference type="SAM" id="Phobius"/>
    </source>
</evidence>
<feature type="transmembrane region" description="Helical" evidence="1">
    <location>
        <begin position="119"/>
        <end position="138"/>
    </location>
</feature>
<keyword evidence="3" id="KW-1185">Reference proteome</keyword>